<dbReference type="InterPro" id="IPR035892">
    <property type="entry name" value="C2_domain_sf"/>
</dbReference>
<feature type="region of interest" description="Disordered" evidence="6">
    <location>
        <begin position="162"/>
        <end position="227"/>
    </location>
</feature>
<dbReference type="GO" id="GO:0055037">
    <property type="term" value="C:recycling endosome"/>
    <property type="evidence" value="ECO:0007669"/>
    <property type="project" value="UniProtKB-SubCell"/>
</dbReference>
<dbReference type="GO" id="GO:0031267">
    <property type="term" value="F:small GTPase binding"/>
    <property type="evidence" value="ECO:0007669"/>
    <property type="project" value="InterPro"/>
</dbReference>
<dbReference type="PROSITE" id="PS50004">
    <property type="entry name" value="C2"/>
    <property type="match status" value="1"/>
</dbReference>
<dbReference type="PANTHER" id="PTHR15746">
    <property type="entry name" value="RAB11-RELATED"/>
    <property type="match status" value="1"/>
</dbReference>
<reference evidence="10" key="1">
    <citation type="submission" date="2020-01" db="EMBL/GenBank/DDBJ databases">
        <title>Draft genome sequence of the Termite Coptotermes fromosanus.</title>
        <authorList>
            <person name="Itakura S."/>
            <person name="Yosikawa Y."/>
            <person name="Umezawa K."/>
        </authorList>
    </citation>
    <scope>NUCLEOTIDE SEQUENCE [LARGE SCALE GENOMIC DNA]</scope>
</reference>
<sequence length="483" mass="53228">TNDVFVTIALGKEKYQTSVKEKALRDVEWHEECELQIPKQGNVAEIVLTVLHRNFIGVDEFLGIVNIPLADFDVYERPRNRWYELKSKPGKGKNKPRGELEVRVAFLVKAGSLTDLSKKPHRSSMGQLSHMAQSVGGSLLSIGSLEKRKGLKKFAKNLVKKGKKSDKEVTMDANSEFRSSRQMSAQVAGDADPGVISEGESEDDFTFDDLSHKSSGSSLNANQTSTVTPVAGSLENLAGGEVLRRTTAAAVPAPAPVKSPPNRTVDEWEQKLYGKQGKDSGMDTLKSSSRNKSVLTSQPEEEDTEPVSTPKDASPASARTLSPVIEVVQPVSTPQIVVVPPSQTPVPAPRKLEPDESERKEDEKEKAKEGSKLTRKLKQLCKDSKMTDIPQAEERIIIGGENDVAVGQLPPSRLPSEVLRKFEGKSREDLIEMICRLEASVEHQSKKLKDLEDYLDNLLLRVMETTPRILQNPYVSCKAQAKL</sequence>
<protein>
    <submittedName>
        <fullName evidence="9">Uncharacterized protein</fullName>
    </submittedName>
</protein>
<keyword evidence="3" id="KW-0597">Phosphoprotein</keyword>
<gene>
    <name evidence="9" type="ORF">Cfor_10433</name>
</gene>
<evidence type="ECO:0000256" key="5">
    <source>
        <dbReference type="ARBA" id="ARBA00022927"/>
    </source>
</evidence>
<dbReference type="Gene3D" id="2.60.40.150">
    <property type="entry name" value="C2 domain"/>
    <property type="match status" value="1"/>
</dbReference>
<dbReference type="OrthoDB" id="8956628at2759"/>
<dbReference type="PROSITE" id="PS51511">
    <property type="entry name" value="FIP_RBD"/>
    <property type="match status" value="1"/>
</dbReference>
<feature type="region of interest" description="Disordered" evidence="6">
    <location>
        <begin position="249"/>
        <end position="372"/>
    </location>
</feature>
<evidence type="ECO:0000256" key="1">
    <source>
        <dbReference type="ARBA" id="ARBA00004172"/>
    </source>
</evidence>
<feature type="domain" description="FIP-RBD" evidence="8">
    <location>
        <begin position="411"/>
        <end position="473"/>
    </location>
</feature>
<dbReference type="FunFam" id="2.60.40.150:FF:000151">
    <property type="entry name" value="Rab11 family-interacting protein 1"/>
    <property type="match status" value="1"/>
</dbReference>
<organism evidence="9 10">
    <name type="scientific">Coptotermes formosanus</name>
    <name type="common">Formosan subterranean termite</name>
    <dbReference type="NCBI Taxonomy" id="36987"/>
    <lineage>
        <taxon>Eukaryota</taxon>
        <taxon>Metazoa</taxon>
        <taxon>Ecdysozoa</taxon>
        <taxon>Arthropoda</taxon>
        <taxon>Hexapoda</taxon>
        <taxon>Insecta</taxon>
        <taxon>Pterygota</taxon>
        <taxon>Neoptera</taxon>
        <taxon>Polyneoptera</taxon>
        <taxon>Dictyoptera</taxon>
        <taxon>Blattodea</taxon>
        <taxon>Blattoidea</taxon>
        <taxon>Termitoidae</taxon>
        <taxon>Rhinotermitidae</taxon>
        <taxon>Coptotermes</taxon>
    </lineage>
</organism>
<evidence type="ECO:0000313" key="10">
    <source>
        <dbReference type="Proteomes" id="UP000502823"/>
    </source>
</evidence>
<feature type="compositionally biased region" description="Polar residues" evidence="6">
    <location>
        <begin position="285"/>
        <end position="298"/>
    </location>
</feature>
<evidence type="ECO:0000256" key="2">
    <source>
        <dbReference type="ARBA" id="ARBA00022448"/>
    </source>
</evidence>
<keyword evidence="5" id="KW-0653">Protein transport</keyword>
<dbReference type="Pfam" id="PF00168">
    <property type="entry name" value="C2"/>
    <property type="match status" value="1"/>
</dbReference>
<comment type="subcellular location">
    <subcellularLocation>
        <location evidence="1">Recycling endosome</location>
    </subcellularLocation>
</comment>
<dbReference type="AlphaFoldDB" id="A0A6L2PKI8"/>
<feature type="compositionally biased region" description="Basic and acidic residues" evidence="6">
    <location>
        <begin position="350"/>
        <end position="372"/>
    </location>
</feature>
<dbReference type="Gene3D" id="1.20.5.2440">
    <property type="match status" value="1"/>
</dbReference>
<evidence type="ECO:0000256" key="3">
    <source>
        <dbReference type="ARBA" id="ARBA00022553"/>
    </source>
</evidence>
<name>A0A6L2PKI8_COPFO</name>
<dbReference type="PANTHER" id="PTHR15746:SF23">
    <property type="entry name" value="RAB11 INTERACTING PROTEIN, ISOFORM A"/>
    <property type="match status" value="1"/>
</dbReference>
<accession>A0A6L2PKI8</accession>
<comment type="caution">
    <text evidence="9">The sequence shown here is derived from an EMBL/GenBank/DDBJ whole genome shotgun (WGS) entry which is preliminary data.</text>
</comment>
<feature type="compositionally biased region" description="Polar residues" evidence="6">
    <location>
        <begin position="213"/>
        <end position="227"/>
    </location>
</feature>
<evidence type="ECO:0000259" key="7">
    <source>
        <dbReference type="PROSITE" id="PS50004"/>
    </source>
</evidence>
<dbReference type="InterPro" id="IPR037245">
    <property type="entry name" value="FIP-RBD_C_sf"/>
</dbReference>
<keyword evidence="4" id="KW-0967">Endosome</keyword>
<keyword evidence="10" id="KW-1185">Reference proteome</keyword>
<dbReference type="GO" id="GO:0045055">
    <property type="term" value="P:regulated exocytosis"/>
    <property type="evidence" value="ECO:0007669"/>
    <property type="project" value="TreeGrafter"/>
</dbReference>
<evidence type="ECO:0000313" key="9">
    <source>
        <dbReference type="EMBL" id="GFG31065.1"/>
    </source>
</evidence>
<keyword evidence="2" id="KW-0813">Transport</keyword>
<feature type="domain" description="C2" evidence="7">
    <location>
        <begin position="1"/>
        <end position="83"/>
    </location>
</feature>
<dbReference type="GO" id="GO:0015031">
    <property type="term" value="P:protein transport"/>
    <property type="evidence" value="ECO:0007669"/>
    <property type="project" value="UniProtKB-KW"/>
</dbReference>
<evidence type="ECO:0000256" key="4">
    <source>
        <dbReference type="ARBA" id="ARBA00022753"/>
    </source>
</evidence>
<dbReference type="Pfam" id="PF09457">
    <property type="entry name" value="RBD-FIP"/>
    <property type="match status" value="1"/>
</dbReference>
<dbReference type="SUPFAM" id="SSF49562">
    <property type="entry name" value="C2 domain (Calcium/lipid-binding domain, CaLB)"/>
    <property type="match status" value="1"/>
</dbReference>
<evidence type="ECO:0000259" key="8">
    <source>
        <dbReference type="PROSITE" id="PS51511"/>
    </source>
</evidence>
<proteinExistence type="predicted"/>
<dbReference type="SUPFAM" id="SSF144270">
    <property type="entry name" value="Eferin C-derminal domain-like"/>
    <property type="match status" value="1"/>
</dbReference>
<feature type="compositionally biased region" description="Polar residues" evidence="6">
    <location>
        <begin position="172"/>
        <end position="185"/>
    </location>
</feature>
<feature type="non-terminal residue" evidence="9">
    <location>
        <position position="1"/>
    </location>
</feature>
<dbReference type="Proteomes" id="UP000502823">
    <property type="component" value="Unassembled WGS sequence"/>
</dbReference>
<dbReference type="InterPro" id="IPR000008">
    <property type="entry name" value="C2_dom"/>
</dbReference>
<feature type="non-terminal residue" evidence="9">
    <location>
        <position position="483"/>
    </location>
</feature>
<dbReference type="EMBL" id="BLKM01000278">
    <property type="protein sequence ID" value="GFG31065.1"/>
    <property type="molecule type" value="Genomic_DNA"/>
</dbReference>
<evidence type="ECO:0000256" key="6">
    <source>
        <dbReference type="SAM" id="MobiDB-lite"/>
    </source>
</evidence>
<dbReference type="InParanoid" id="A0A6L2PKI8"/>
<dbReference type="FunCoup" id="A0A6L2PKI8">
    <property type="interactions" value="951"/>
</dbReference>
<dbReference type="InterPro" id="IPR037789">
    <property type="entry name" value="FIP_classI"/>
</dbReference>
<feature type="compositionally biased region" description="Basic and acidic residues" evidence="6">
    <location>
        <begin position="264"/>
        <end position="281"/>
    </location>
</feature>
<dbReference type="InterPro" id="IPR019018">
    <property type="entry name" value="Rab-bd_FIP-RBD"/>
</dbReference>